<dbReference type="Proteomes" id="UP000319671">
    <property type="component" value="Unassembled WGS sequence"/>
</dbReference>
<sequence length="382" mass="43551">MIHLNKLNQANSTLILLIFILSSLFLSACAVKDQPKQKLPLNNEKTKVPAASLSAEWKLPITIPAGQGEFYKVAGWYTNKQIFYVTNLNQTSNLFLYNLLTGKSKLIYKTENPIVNVQISPSKKYLLVHTSPSSYEGVVTIIDAKGTELLKKTFPSYDLGFEWNPYNESKVLVTKFAEDWSFQLLLLDSRDDSTTELNLPQPFIKWIRKDEIAYLNWNQTSPSLVAPLIFKQLGSEGDKTVFSNLIQFAAYRNLLMTVTVNKGDSSIADYSFYDKEQKRLFSFSIPQLTKFSDWLVPFYDYSEQKKQFLTFRPLESGEMDTYTDGFQLISYDLKKGSNKLILGGLDNVPISISPSGDTVLIGNNYEKIIDLNKKKSYELMKE</sequence>
<name>A0A561DSV5_9BACI</name>
<accession>A0A561DSV5</accession>
<dbReference type="EMBL" id="VIVN01000002">
    <property type="protein sequence ID" value="TWE06436.1"/>
    <property type="molecule type" value="Genomic_DNA"/>
</dbReference>
<organism evidence="2 3">
    <name type="scientific">Neobacillus bataviensis</name>
    <dbReference type="NCBI Taxonomy" id="220685"/>
    <lineage>
        <taxon>Bacteria</taxon>
        <taxon>Bacillati</taxon>
        <taxon>Bacillota</taxon>
        <taxon>Bacilli</taxon>
        <taxon>Bacillales</taxon>
        <taxon>Bacillaceae</taxon>
        <taxon>Neobacillus</taxon>
    </lineage>
</organism>
<evidence type="ECO:0000259" key="1">
    <source>
        <dbReference type="Pfam" id="PF21101"/>
    </source>
</evidence>
<feature type="domain" description="YqgU-like 6-bladed beta-propeller" evidence="1">
    <location>
        <begin position="98"/>
        <end position="362"/>
    </location>
</feature>
<evidence type="ECO:0000313" key="2">
    <source>
        <dbReference type="EMBL" id="TWE06436.1"/>
    </source>
</evidence>
<evidence type="ECO:0000313" key="3">
    <source>
        <dbReference type="Proteomes" id="UP000319671"/>
    </source>
</evidence>
<dbReference type="AlphaFoldDB" id="A0A561DSV5"/>
<dbReference type="SUPFAM" id="SSF69304">
    <property type="entry name" value="Tricorn protease N-terminal domain"/>
    <property type="match status" value="1"/>
</dbReference>
<protein>
    <recommendedName>
        <fullName evidence="1">YqgU-like 6-bladed beta-propeller domain-containing protein</fullName>
    </recommendedName>
</protein>
<dbReference type="RefSeq" id="WP_144563183.1">
    <property type="nucleotide sequence ID" value="NZ_VIVN01000002.1"/>
</dbReference>
<keyword evidence="3" id="KW-1185">Reference proteome</keyword>
<gene>
    <name evidence="2" type="ORF">FB550_102458</name>
</gene>
<dbReference type="PROSITE" id="PS51257">
    <property type="entry name" value="PROKAR_LIPOPROTEIN"/>
    <property type="match status" value="1"/>
</dbReference>
<dbReference type="Pfam" id="PF21101">
    <property type="entry name" value="YqgU"/>
    <property type="match status" value="1"/>
</dbReference>
<comment type="caution">
    <text evidence="2">The sequence shown here is derived from an EMBL/GenBank/DDBJ whole genome shotgun (WGS) entry which is preliminary data.</text>
</comment>
<dbReference type="InterPro" id="IPR048421">
    <property type="entry name" value="YqgU_beta-prop"/>
</dbReference>
<reference evidence="2 3" key="1">
    <citation type="submission" date="2019-06" db="EMBL/GenBank/DDBJ databases">
        <title>Sorghum-associated microbial communities from plants grown in Nebraska, USA.</title>
        <authorList>
            <person name="Schachtman D."/>
        </authorList>
    </citation>
    <scope>NUCLEOTIDE SEQUENCE [LARGE SCALE GENOMIC DNA]</scope>
    <source>
        <strain evidence="2 3">2482</strain>
    </source>
</reference>
<proteinExistence type="predicted"/>